<name>A0AAW0KH09_QUESU</name>
<dbReference type="EMBL" id="PKMF04000312">
    <property type="protein sequence ID" value="KAK7838165.1"/>
    <property type="molecule type" value="Genomic_DNA"/>
</dbReference>
<keyword evidence="2" id="KW-1185">Reference proteome</keyword>
<evidence type="ECO:0000313" key="1">
    <source>
        <dbReference type="EMBL" id="KAK7838165.1"/>
    </source>
</evidence>
<accession>A0AAW0KH09</accession>
<protein>
    <submittedName>
        <fullName evidence="1">Uncharacterized protein</fullName>
    </submittedName>
</protein>
<gene>
    <name evidence="1" type="ORF">CFP56_020216</name>
</gene>
<organism evidence="1 2">
    <name type="scientific">Quercus suber</name>
    <name type="common">Cork oak</name>
    <dbReference type="NCBI Taxonomy" id="58331"/>
    <lineage>
        <taxon>Eukaryota</taxon>
        <taxon>Viridiplantae</taxon>
        <taxon>Streptophyta</taxon>
        <taxon>Embryophyta</taxon>
        <taxon>Tracheophyta</taxon>
        <taxon>Spermatophyta</taxon>
        <taxon>Magnoliopsida</taxon>
        <taxon>eudicotyledons</taxon>
        <taxon>Gunneridae</taxon>
        <taxon>Pentapetalae</taxon>
        <taxon>rosids</taxon>
        <taxon>fabids</taxon>
        <taxon>Fagales</taxon>
        <taxon>Fagaceae</taxon>
        <taxon>Quercus</taxon>
    </lineage>
</organism>
<dbReference type="AlphaFoldDB" id="A0AAW0KH09"/>
<reference evidence="1 2" key="1">
    <citation type="journal article" date="2018" name="Sci. Data">
        <title>The draft genome sequence of cork oak.</title>
        <authorList>
            <person name="Ramos A.M."/>
            <person name="Usie A."/>
            <person name="Barbosa P."/>
            <person name="Barros P.M."/>
            <person name="Capote T."/>
            <person name="Chaves I."/>
            <person name="Simoes F."/>
            <person name="Abreu I."/>
            <person name="Carrasquinho I."/>
            <person name="Faro C."/>
            <person name="Guimaraes J.B."/>
            <person name="Mendonca D."/>
            <person name="Nobrega F."/>
            <person name="Rodrigues L."/>
            <person name="Saibo N.J.M."/>
            <person name="Varela M.C."/>
            <person name="Egas C."/>
            <person name="Matos J."/>
            <person name="Miguel C.M."/>
            <person name="Oliveira M.M."/>
            <person name="Ricardo C.P."/>
            <person name="Goncalves S."/>
        </authorList>
    </citation>
    <scope>NUCLEOTIDE SEQUENCE [LARGE SCALE GENOMIC DNA]</scope>
    <source>
        <strain evidence="2">cv. HL8</strain>
    </source>
</reference>
<evidence type="ECO:0000313" key="2">
    <source>
        <dbReference type="Proteomes" id="UP000237347"/>
    </source>
</evidence>
<sequence>MHMVVANELLTHKDKVVVVTSNEKISVRSYKNQALYSSFNAIQPGTFYLLLGTIFPYLCLSQSEHDLVTLI</sequence>
<dbReference type="Proteomes" id="UP000237347">
    <property type="component" value="Unassembled WGS sequence"/>
</dbReference>
<proteinExistence type="predicted"/>
<comment type="caution">
    <text evidence="1">The sequence shown here is derived from an EMBL/GenBank/DDBJ whole genome shotgun (WGS) entry which is preliminary data.</text>
</comment>